<dbReference type="Proteomes" id="UP000596661">
    <property type="component" value="Chromosome 8"/>
</dbReference>
<keyword evidence="2" id="KW-1185">Reference proteome</keyword>
<accession>A0A803Q914</accession>
<dbReference type="EnsemblPlants" id="evm.model.08.1547">
    <property type="protein sequence ID" value="cds.evm.model.08.1547"/>
    <property type="gene ID" value="evm.TU.08.1547"/>
</dbReference>
<protein>
    <submittedName>
        <fullName evidence="1">Uncharacterized protein</fullName>
    </submittedName>
</protein>
<organism evidence="1 2">
    <name type="scientific">Cannabis sativa</name>
    <name type="common">Hemp</name>
    <name type="synonym">Marijuana</name>
    <dbReference type="NCBI Taxonomy" id="3483"/>
    <lineage>
        <taxon>Eukaryota</taxon>
        <taxon>Viridiplantae</taxon>
        <taxon>Streptophyta</taxon>
        <taxon>Embryophyta</taxon>
        <taxon>Tracheophyta</taxon>
        <taxon>Spermatophyta</taxon>
        <taxon>Magnoliopsida</taxon>
        <taxon>eudicotyledons</taxon>
        <taxon>Gunneridae</taxon>
        <taxon>Pentapetalae</taxon>
        <taxon>rosids</taxon>
        <taxon>fabids</taxon>
        <taxon>Rosales</taxon>
        <taxon>Cannabaceae</taxon>
        <taxon>Cannabis</taxon>
    </lineage>
</organism>
<reference evidence="1" key="1">
    <citation type="submission" date="2018-11" db="EMBL/GenBank/DDBJ databases">
        <authorList>
            <person name="Grassa J C."/>
        </authorList>
    </citation>
    <scope>NUCLEOTIDE SEQUENCE [LARGE SCALE GENOMIC DNA]</scope>
</reference>
<name>A0A803Q914_CANSA</name>
<proteinExistence type="predicted"/>
<reference evidence="1" key="2">
    <citation type="submission" date="2021-03" db="UniProtKB">
        <authorList>
            <consortium name="EnsemblPlants"/>
        </authorList>
    </citation>
    <scope>IDENTIFICATION</scope>
</reference>
<dbReference type="Gramene" id="evm.model.08.1547">
    <property type="protein sequence ID" value="cds.evm.model.08.1547"/>
    <property type="gene ID" value="evm.TU.08.1547"/>
</dbReference>
<dbReference type="EMBL" id="UZAU01000714">
    <property type="status" value="NOT_ANNOTATED_CDS"/>
    <property type="molecule type" value="Genomic_DNA"/>
</dbReference>
<evidence type="ECO:0000313" key="1">
    <source>
        <dbReference type="EnsemblPlants" id="cds.evm.model.08.1547"/>
    </source>
</evidence>
<dbReference type="AlphaFoldDB" id="A0A803Q914"/>
<sequence>MAKEEERFIPQATEQLFIRDSAYKVEVDEAYKDGIGAVGVMGRVTDGSVFFLFCRKKKVVSALEAKILAWKRYSCSRLGRQTLFQIARSWCTESIARETWIGEWRVLSSLCSTNLTKGRERLCGPRERIKGC</sequence>
<evidence type="ECO:0000313" key="2">
    <source>
        <dbReference type="Proteomes" id="UP000596661"/>
    </source>
</evidence>